<keyword evidence="6 7" id="KW-0472">Membrane</keyword>
<dbReference type="GO" id="GO:0005886">
    <property type="term" value="C:plasma membrane"/>
    <property type="evidence" value="ECO:0007669"/>
    <property type="project" value="UniProtKB-SubCell"/>
</dbReference>
<dbReference type="RefSeq" id="WP_084932521.1">
    <property type="nucleotide sequence ID" value="NZ_MLFR01000002.1"/>
</dbReference>
<dbReference type="PROSITE" id="PS50850">
    <property type="entry name" value="MFS"/>
    <property type="match status" value="1"/>
</dbReference>
<proteinExistence type="inferred from homology"/>
<name>A0A1X1D3C8_9GAMM</name>
<keyword evidence="3" id="KW-0813">Transport</keyword>
<evidence type="ECO:0000256" key="5">
    <source>
        <dbReference type="ARBA" id="ARBA00022989"/>
    </source>
</evidence>
<dbReference type="GO" id="GO:0022857">
    <property type="term" value="F:transmembrane transporter activity"/>
    <property type="evidence" value="ECO:0007669"/>
    <property type="project" value="InterPro"/>
</dbReference>
<dbReference type="AlphaFoldDB" id="A0A1X1D3C8"/>
<feature type="transmembrane region" description="Helical" evidence="7">
    <location>
        <begin position="33"/>
        <end position="54"/>
    </location>
</feature>
<keyword evidence="4 7" id="KW-0812">Transmembrane</keyword>
<feature type="transmembrane region" description="Helical" evidence="7">
    <location>
        <begin position="275"/>
        <end position="300"/>
    </location>
</feature>
<evidence type="ECO:0000259" key="8">
    <source>
        <dbReference type="PROSITE" id="PS50850"/>
    </source>
</evidence>
<dbReference type="PROSITE" id="PS00217">
    <property type="entry name" value="SUGAR_TRANSPORT_2"/>
    <property type="match status" value="1"/>
</dbReference>
<dbReference type="PANTHER" id="PTHR48020:SF12">
    <property type="entry name" value="PROTON MYO-INOSITOL COTRANSPORTER"/>
    <property type="match status" value="1"/>
</dbReference>
<dbReference type="InterPro" id="IPR036259">
    <property type="entry name" value="MFS_trans_sf"/>
</dbReference>
<feature type="transmembrane region" description="Helical" evidence="7">
    <location>
        <begin position="397"/>
        <end position="420"/>
    </location>
</feature>
<dbReference type="InterPro" id="IPR005829">
    <property type="entry name" value="Sugar_transporter_CS"/>
</dbReference>
<dbReference type="SUPFAM" id="SSF103473">
    <property type="entry name" value="MFS general substrate transporter"/>
    <property type="match status" value="1"/>
</dbReference>
<protein>
    <submittedName>
        <fullName evidence="9">MFS transporter</fullName>
    </submittedName>
</protein>
<evidence type="ECO:0000256" key="6">
    <source>
        <dbReference type="ARBA" id="ARBA00023136"/>
    </source>
</evidence>
<gene>
    <name evidence="9" type="ORF">HA51_04760</name>
</gene>
<dbReference type="CDD" id="cd17316">
    <property type="entry name" value="MFS_SV2_like"/>
    <property type="match status" value="1"/>
</dbReference>
<feature type="transmembrane region" description="Helical" evidence="7">
    <location>
        <begin position="186"/>
        <end position="205"/>
    </location>
</feature>
<dbReference type="PANTHER" id="PTHR48020">
    <property type="entry name" value="PROTON MYO-INOSITOL COTRANSPORTER"/>
    <property type="match status" value="1"/>
</dbReference>
<evidence type="ECO:0000256" key="1">
    <source>
        <dbReference type="ARBA" id="ARBA00004127"/>
    </source>
</evidence>
<comment type="subcellular location">
    <subcellularLocation>
        <location evidence="1">Endomembrane system</location>
        <topology evidence="1">Multi-pass membrane protein</topology>
    </subcellularLocation>
</comment>
<dbReference type="InterPro" id="IPR020846">
    <property type="entry name" value="MFS_dom"/>
</dbReference>
<keyword evidence="5 7" id="KW-1133">Transmembrane helix</keyword>
<comment type="similarity">
    <text evidence="2">Belongs to the major facilitator superfamily. Sugar transporter (TC 2.A.1.1) family.</text>
</comment>
<evidence type="ECO:0000313" key="9">
    <source>
        <dbReference type="EMBL" id="ORM71192.1"/>
    </source>
</evidence>
<evidence type="ECO:0000256" key="2">
    <source>
        <dbReference type="ARBA" id="ARBA00010992"/>
    </source>
</evidence>
<dbReference type="InterPro" id="IPR050814">
    <property type="entry name" value="Myo-inositol_Transporter"/>
</dbReference>
<feature type="transmembrane region" description="Helical" evidence="7">
    <location>
        <begin position="120"/>
        <end position="140"/>
    </location>
</feature>
<reference evidence="9 10" key="1">
    <citation type="journal article" date="2017" name="Antonie Van Leeuwenhoek">
        <title>Phylogenomic resolution of the bacterial genus Pantoea and its relationship with Erwinia and Tatumella.</title>
        <authorList>
            <person name="Palmer M."/>
            <person name="Steenkamp E.T."/>
            <person name="Coetzee M.P."/>
            <person name="Chan W.Y."/>
            <person name="van Zyl E."/>
            <person name="De Maayer P."/>
            <person name="Coutinho T.A."/>
            <person name="Blom J."/>
            <person name="Smits T.H."/>
            <person name="Duffy B."/>
            <person name="Venter S.N."/>
        </authorList>
    </citation>
    <scope>NUCLEOTIDE SEQUENCE [LARGE SCALE GENOMIC DNA]</scope>
    <source>
        <strain evidence="9 10">LMG 26275</strain>
    </source>
</reference>
<dbReference type="Gene3D" id="1.20.1250.20">
    <property type="entry name" value="MFS general substrate transporter like domains"/>
    <property type="match status" value="1"/>
</dbReference>
<evidence type="ECO:0000256" key="3">
    <source>
        <dbReference type="ARBA" id="ARBA00022448"/>
    </source>
</evidence>
<feature type="transmembrane region" description="Helical" evidence="7">
    <location>
        <begin position="161"/>
        <end position="180"/>
    </location>
</feature>
<organism evidence="9 10">
    <name type="scientific">Pantoea rwandensis</name>
    <dbReference type="NCBI Taxonomy" id="1076550"/>
    <lineage>
        <taxon>Bacteria</taxon>
        <taxon>Pseudomonadati</taxon>
        <taxon>Pseudomonadota</taxon>
        <taxon>Gammaproteobacteria</taxon>
        <taxon>Enterobacterales</taxon>
        <taxon>Erwiniaceae</taxon>
        <taxon>Pantoea</taxon>
    </lineage>
</organism>
<dbReference type="Proteomes" id="UP000193558">
    <property type="component" value="Unassembled WGS sequence"/>
</dbReference>
<evidence type="ECO:0000256" key="7">
    <source>
        <dbReference type="SAM" id="Phobius"/>
    </source>
</evidence>
<dbReference type="EMBL" id="MLFR01000002">
    <property type="protein sequence ID" value="ORM71192.1"/>
    <property type="molecule type" value="Genomic_DNA"/>
</dbReference>
<dbReference type="InterPro" id="IPR005828">
    <property type="entry name" value="MFS_sugar_transport-like"/>
</dbReference>
<dbReference type="OrthoDB" id="3252866at2"/>
<feature type="transmembrane region" description="Helical" evidence="7">
    <location>
        <begin position="96"/>
        <end position="114"/>
    </location>
</feature>
<feature type="transmembrane region" description="Helical" evidence="7">
    <location>
        <begin position="312"/>
        <end position="332"/>
    </location>
</feature>
<evidence type="ECO:0000256" key="4">
    <source>
        <dbReference type="ARBA" id="ARBA00022692"/>
    </source>
</evidence>
<comment type="caution">
    <text evidence="9">The sequence shown here is derived from an EMBL/GenBank/DDBJ whole genome shotgun (WGS) entry which is preliminary data.</text>
</comment>
<evidence type="ECO:0000313" key="10">
    <source>
        <dbReference type="Proteomes" id="UP000193558"/>
    </source>
</evidence>
<dbReference type="Pfam" id="PF00083">
    <property type="entry name" value="Sugar_tr"/>
    <property type="match status" value="1"/>
</dbReference>
<feature type="transmembrane region" description="Helical" evidence="7">
    <location>
        <begin position="344"/>
        <end position="377"/>
    </location>
</feature>
<feature type="domain" description="Major facilitator superfamily (MFS) profile" evidence="8">
    <location>
        <begin position="31"/>
        <end position="455"/>
    </location>
</feature>
<accession>A0A1X1D3C8</accession>
<feature type="transmembrane region" description="Helical" evidence="7">
    <location>
        <begin position="427"/>
        <end position="451"/>
    </location>
</feature>
<sequence length="464" mass="50915">MLHTPTLSIPEVIQEAKRRLDHQEAPGSTKAGWLMITALLIESWDIYSMAYIMFALKDVYHPSSWLLGFTAAGTQIGAVIGALLGGWLTDRLGRRTIFLSSMILFAIFAVLQGFAPDMYWLAIIRCLAGIPVGADVANGFTYLMEVMPKAKREVMANRWQFMFALGIIAAILFVTGLIALGVHNDLIWRIVLAAPALPALILLFLRRELPETPAWFVERGRFREARATARAYYGDKQGALLDDVLPEEDVVIEQPKVSEALRDIFSRRRARRATVFGWFSCAVQSFENWSFSFYLPLILATLGLTGQIENNLALLGISCVAAVSAFTGPLLLPTLGHRGLSQYGFILVTIGILIAAWGVHIMSYEMIACGAALMLWGHYWDAESGMTIVSLVAKPQYRGVASGIGYTIVKVTASITTIIFPPLFETLGVPIASALVAIAPFCAFLAATFILPEVYGHAVGDEEY</sequence>
<feature type="transmembrane region" description="Helical" evidence="7">
    <location>
        <begin position="66"/>
        <end position="89"/>
    </location>
</feature>